<evidence type="ECO:0008006" key="10">
    <source>
        <dbReference type="Google" id="ProtNLM"/>
    </source>
</evidence>
<name>A0A518DM21_9BACT</name>
<feature type="domain" description="DUF1585" evidence="2">
    <location>
        <begin position="745"/>
        <end position="819"/>
    </location>
</feature>
<dbReference type="AlphaFoldDB" id="A0A518DM21"/>
<dbReference type="InterPro" id="IPR036909">
    <property type="entry name" value="Cyt_c-like_dom_sf"/>
</dbReference>
<dbReference type="KEGG" id="lcre:Pla8534_06620"/>
<feature type="domain" description="DUF1595" evidence="7">
    <location>
        <begin position="415"/>
        <end position="476"/>
    </location>
</feature>
<dbReference type="Pfam" id="PF07626">
    <property type="entry name" value="PSD3"/>
    <property type="match status" value="1"/>
</dbReference>
<dbReference type="OrthoDB" id="175242at2"/>
<evidence type="ECO:0000259" key="5">
    <source>
        <dbReference type="Pfam" id="PF07631"/>
    </source>
</evidence>
<feature type="domain" description="Cytochrome C Planctomycete-type" evidence="6">
    <location>
        <begin position="59"/>
        <end position="104"/>
    </location>
</feature>
<gene>
    <name evidence="8" type="ORF">Pla8534_06620</name>
</gene>
<feature type="domain" description="DUF1592" evidence="5">
    <location>
        <begin position="487"/>
        <end position="614"/>
    </location>
</feature>
<dbReference type="GO" id="GO:0009055">
    <property type="term" value="F:electron transfer activity"/>
    <property type="evidence" value="ECO:0007669"/>
    <property type="project" value="InterPro"/>
</dbReference>
<dbReference type="SUPFAM" id="SSF46626">
    <property type="entry name" value="Cytochrome c"/>
    <property type="match status" value="1"/>
</dbReference>
<dbReference type="RefSeq" id="WP_145049225.1">
    <property type="nucleotide sequence ID" value="NZ_CP036433.1"/>
</dbReference>
<keyword evidence="9" id="KW-1185">Reference proteome</keyword>
<evidence type="ECO:0000259" key="7">
    <source>
        <dbReference type="Pfam" id="PF07637"/>
    </source>
</evidence>
<dbReference type="Pfam" id="PF07631">
    <property type="entry name" value="PSD4"/>
    <property type="match status" value="1"/>
</dbReference>
<evidence type="ECO:0000313" key="9">
    <source>
        <dbReference type="Proteomes" id="UP000317648"/>
    </source>
</evidence>
<dbReference type="InterPro" id="IPR013039">
    <property type="entry name" value="DUF1588"/>
</dbReference>
<accession>A0A518DM21</accession>
<dbReference type="InterPro" id="IPR013042">
    <property type="entry name" value="DUF1592"/>
</dbReference>
<dbReference type="Pfam" id="PF07637">
    <property type="entry name" value="PSD5"/>
    <property type="match status" value="1"/>
</dbReference>
<dbReference type="Pfam" id="PF07627">
    <property type="entry name" value="PSCyt3"/>
    <property type="match status" value="1"/>
</dbReference>
<dbReference type="InterPro" id="IPR011478">
    <property type="entry name" value="DUF1585"/>
</dbReference>
<dbReference type="GO" id="GO:0020037">
    <property type="term" value="F:heme binding"/>
    <property type="evidence" value="ECO:0007669"/>
    <property type="project" value="InterPro"/>
</dbReference>
<sequence length="822" mass="91410" precursor="true">MSLRLRPCCPSKPACIGSAVLVFAALLMAPQFGARAAAAELSPAEVYSQQVKPVLQQHCLKCHGEQKQAADFRLDTLGVDFQAGDAEGWTDVLDRLNLGEMPPPKEKQPSAAQRKLLVDWITGELQQAAAAKRSTGGRVVMRRLTRYEYNNTLRDLLGVDLDYAKDLPPEPPSTEGFLNNGSTLEVSPLQIEYYLAAARRGLSEAIVTGAPPEPIQFRIEKTDTGKIGNGNKGQERADPEYLIGVDPYPRHGAFVLRIKAGAIREEGDPYPRMRVALGFQPGIIHLPRRVVGEVDVTATREEPAVYEFRGRIEDFPQPGPIPFGNAPFQGMVFVIDFFEADGSDAEPFGEQPPKIDLKNVPKPERKKLPSPRLNANYRLAVESAEFQYPADPQWPPASHTRILTPRADDLDDRGYARQVVAAFMERAWRRPVSPEEIEQQLTLFDQVRPRMASFEEALRETLASVLISPNFLYLVEQRTDDDQRELLTDYELASRLSYFLWSTMPDEALLAVAQSGVLHDPAVLEGQVQRMLAAPQANQLAKHFTSQWLNLSALDRVAVNPEFHPEFKDALKPFMQAETQHFFEAVLQQNLSAKNLIDADFAMLNYPLAQHYGVTGPKGLAFEKVALSADDRRGGLLTQGSFLLGGSNGESSHPIKRAVWILDHLLDSPPAPPPPDVPELDPASEDLAGLTLKKQLEIHRKKESCNSCHQGIDPWGIPLESYSAVGLWREDAPDVPVDQASVLPDGSHINGVAELKKYLLQNRREQFARAVVKRLLAYSLGRSLELSDNDAVQQLTTEFLANDMRLQELLVALVQSETFRTR</sequence>
<feature type="chain" id="PRO_5021917626" description="Planctomycete cytochrome C" evidence="1">
    <location>
        <begin position="37"/>
        <end position="822"/>
    </location>
</feature>
<evidence type="ECO:0000259" key="4">
    <source>
        <dbReference type="Pfam" id="PF07627"/>
    </source>
</evidence>
<dbReference type="InterPro" id="IPR013036">
    <property type="entry name" value="DUF1587"/>
</dbReference>
<reference evidence="8 9" key="1">
    <citation type="submission" date="2019-02" db="EMBL/GenBank/DDBJ databases">
        <title>Deep-cultivation of Planctomycetes and their phenomic and genomic characterization uncovers novel biology.</title>
        <authorList>
            <person name="Wiegand S."/>
            <person name="Jogler M."/>
            <person name="Boedeker C."/>
            <person name="Pinto D."/>
            <person name="Vollmers J."/>
            <person name="Rivas-Marin E."/>
            <person name="Kohn T."/>
            <person name="Peeters S.H."/>
            <person name="Heuer A."/>
            <person name="Rast P."/>
            <person name="Oberbeckmann S."/>
            <person name="Bunk B."/>
            <person name="Jeske O."/>
            <person name="Meyerdierks A."/>
            <person name="Storesund J.E."/>
            <person name="Kallscheuer N."/>
            <person name="Luecker S."/>
            <person name="Lage O.M."/>
            <person name="Pohl T."/>
            <person name="Merkel B.J."/>
            <person name="Hornburger P."/>
            <person name="Mueller R.-W."/>
            <person name="Bruemmer F."/>
            <person name="Labrenz M."/>
            <person name="Spormann A.M."/>
            <person name="Op den Camp H."/>
            <person name="Overmann J."/>
            <person name="Amann R."/>
            <person name="Jetten M.S.M."/>
            <person name="Mascher T."/>
            <person name="Medema M.H."/>
            <person name="Devos D.P."/>
            <person name="Kaster A.-K."/>
            <person name="Ovreas L."/>
            <person name="Rohde M."/>
            <person name="Galperin M.Y."/>
            <person name="Jogler C."/>
        </authorList>
    </citation>
    <scope>NUCLEOTIDE SEQUENCE [LARGE SCALE GENOMIC DNA]</scope>
    <source>
        <strain evidence="8 9">Pla85_3_4</strain>
    </source>
</reference>
<dbReference type="Pfam" id="PF07624">
    <property type="entry name" value="PSD2"/>
    <property type="match status" value="1"/>
</dbReference>
<organism evidence="8 9">
    <name type="scientific">Lignipirellula cremea</name>
    <dbReference type="NCBI Taxonomy" id="2528010"/>
    <lineage>
        <taxon>Bacteria</taxon>
        <taxon>Pseudomonadati</taxon>
        <taxon>Planctomycetota</taxon>
        <taxon>Planctomycetia</taxon>
        <taxon>Pirellulales</taxon>
        <taxon>Pirellulaceae</taxon>
        <taxon>Lignipirellula</taxon>
    </lineage>
</organism>
<feature type="domain" description="DUF1588" evidence="4">
    <location>
        <begin position="633"/>
        <end position="731"/>
    </location>
</feature>
<feature type="signal peptide" evidence="1">
    <location>
        <begin position="1"/>
        <end position="36"/>
    </location>
</feature>
<dbReference type="Pfam" id="PF07635">
    <property type="entry name" value="PSCyt1"/>
    <property type="match status" value="1"/>
</dbReference>
<evidence type="ECO:0000313" key="8">
    <source>
        <dbReference type="EMBL" id="QDU92889.1"/>
    </source>
</evidence>
<dbReference type="Proteomes" id="UP000317648">
    <property type="component" value="Chromosome"/>
</dbReference>
<dbReference type="EMBL" id="CP036433">
    <property type="protein sequence ID" value="QDU92889.1"/>
    <property type="molecule type" value="Genomic_DNA"/>
</dbReference>
<evidence type="ECO:0000259" key="2">
    <source>
        <dbReference type="Pfam" id="PF07624"/>
    </source>
</evidence>
<evidence type="ECO:0000259" key="3">
    <source>
        <dbReference type="Pfam" id="PF07626"/>
    </source>
</evidence>
<evidence type="ECO:0000259" key="6">
    <source>
        <dbReference type="Pfam" id="PF07635"/>
    </source>
</evidence>
<evidence type="ECO:0000256" key="1">
    <source>
        <dbReference type="SAM" id="SignalP"/>
    </source>
</evidence>
<keyword evidence="1" id="KW-0732">Signal</keyword>
<feature type="domain" description="DUF1587" evidence="3">
    <location>
        <begin position="142"/>
        <end position="206"/>
    </location>
</feature>
<dbReference type="InterPro" id="IPR013043">
    <property type="entry name" value="DUF1595"/>
</dbReference>
<proteinExistence type="predicted"/>
<dbReference type="InterPro" id="IPR011429">
    <property type="entry name" value="Cyt_c_Planctomycete-type"/>
</dbReference>
<protein>
    <recommendedName>
        <fullName evidence="10">Planctomycete cytochrome C</fullName>
    </recommendedName>
</protein>